<name>A0A410QAR1_9FIRM</name>
<dbReference type="FunFam" id="3.40.50.720:FF:000203">
    <property type="entry name" value="D-3-phosphoglycerate dehydrogenase (SerA)"/>
    <property type="match status" value="1"/>
</dbReference>
<dbReference type="GO" id="GO:0051287">
    <property type="term" value="F:NAD binding"/>
    <property type="evidence" value="ECO:0007669"/>
    <property type="project" value="InterPro"/>
</dbReference>
<keyword evidence="2 4" id="KW-0560">Oxidoreductase</keyword>
<dbReference type="PROSITE" id="PS00671">
    <property type="entry name" value="D_2_HYDROXYACID_DH_3"/>
    <property type="match status" value="1"/>
</dbReference>
<keyword evidence="3" id="KW-0520">NAD</keyword>
<dbReference type="EMBL" id="CP035282">
    <property type="protein sequence ID" value="QAT61075.1"/>
    <property type="molecule type" value="Genomic_DNA"/>
</dbReference>
<reference evidence="8" key="1">
    <citation type="submission" date="2019-01" db="EMBL/GenBank/DDBJ databases">
        <title>Draft genomes of a novel of Sporanaerobacter strains.</title>
        <authorList>
            <person name="Ma S."/>
        </authorList>
    </citation>
    <scope>NUCLEOTIDE SEQUENCE [LARGE SCALE GENOMIC DNA]</scope>
    <source>
        <strain evidence="8">NJN-17</strain>
    </source>
</reference>
<dbReference type="SUPFAM" id="SSF52283">
    <property type="entry name" value="Formate/glycerate dehydrogenase catalytic domain-like"/>
    <property type="match status" value="1"/>
</dbReference>
<dbReference type="Pfam" id="PF02826">
    <property type="entry name" value="2-Hacid_dh_C"/>
    <property type="match status" value="1"/>
</dbReference>
<dbReference type="SUPFAM" id="SSF51735">
    <property type="entry name" value="NAD(P)-binding Rossmann-fold domains"/>
    <property type="match status" value="1"/>
</dbReference>
<dbReference type="PANTHER" id="PTHR43761">
    <property type="entry name" value="D-ISOMER SPECIFIC 2-HYDROXYACID DEHYDROGENASE FAMILY PROTEIN (AFU_ORTHOLOGUE AFUA_1G13630)"/>
    <property type="match status" value="1"/>
</dbReference>
<feature type="domain" description="D-isomer specific 2-hydroxyacid dehydrogenase NAD-binding" evidence="6">
    <location>
        <begin position="112"/>
        <end position="287"/>
    </location>
</feature>
<dbReference type="InterPro" id="IPR036291">
    <property type="entry name" value="NAD(P)-bd_dom_sf"/>
</dbReference>
<evidence type="ECO:0000256" key="4">
    <source>
        <dbReference type="RuleBase" id="RU003719"/>
    </source>
</evidence>
<accession>A0A410QAR1</accession>
<keyword evidence="8" id="KW-1185">Reference proteome</keyword>
<dbReference type="InterPro" id="IPR050418">
    <property type="entry name" value="D-iso_2-hydroxyacid_DH_PdxB"/>
</dbReference>
<evidence type="ECO:0000256" key="2">
    <source>
        <dbReference type="ARBA" id="ARBA00023002"/>
    </source>
</evidence>
<dbReference type="OrthoDB" id="9805416at2"/>
<gene>
    <name evidence="7" type="ORF">EQM13_05495</name>
</gene>
<dbReference type="KEGG" id="spoa:EQM13_05495"/>
<dbReference type="GO" id="GO:0016616">
    <property type="term" value="F:oxidoreductase activity, acting on the CH-OH group of donors, NAD or NADP as acceptor"/>
    <property type="evidence" value="ECO:0007669"/>
    <property type="project" value="InterPro"/>
</dbReference>
<dbReference type="InterPro" id="IPR006140">
    <property type="entry name" value="D-isomer_DH_NAD-bd"/>
</dbReference>
<dbReference type="InterPro" id="IPR006139">
    <property type="entry name" value="D-isomer_2_OHA_DH_cat_dom"/>
</dbReference>
<dbReference type="AlphaFoldDB" id="A0A410QAR1"/>
<dbReference type="Gene3D" id="3.40.50.720">
    <property type="entry name" value="NAD(P)-binding Rossmann-like Domain"/>
    <property type="match status" value="2"/>
</dbReference>
<dbReference type="Proteomes" id="UP000287969">
    <property type="component" value="Chromosome"/>
</dbReference>
<dbReference type="RefSeq" id="WP_128752165.1">
    <property type="nucleotide sequence ID" value="NZ_CP035282.1"/>
</dbReference>
<evidence type="ECO:0000313" key="8">
    <source>
        <dbReference type="Proteomes" id="UP000287969"/>
    </source>
</evidence>
<dbReference type="Pfam" id="PF00389">
    <property type="entry name" value="2-Hacid_dh"/>
    <property type="match status" value="1"/>
</dbReference>
<dbReference type="InterPro" id="IPR029753">
    <property type="entry name" value="D-isomer_DH_CS"/>
</dbReference>
<dbReference type="CDD" id="cd05299">
    <property type="entry name" value="CtBP_dh"/>
    <property type="match status" value="1"/>
</dbReference>
<evidence type="ECO:0000313" key="7">
    <source>
        <dbReference type="EMBL" id="QAT61075.1"/>
    </source>
</evidence>
<dbReference type="PANTHER" id="PTHR43761:SF1">
    <property type="entry name" value="D-ISOMER SPECIFIC 2-HYDROXYACID DEHYDROGENASE CATALYTIC DOMAIN-CONTAINING PROTEIN-RELATED"/>
    <property type="match status" value="1"/>
</dbReference>
<evidence type="ECO:0000259" key="5">
    <source>
        <dbReference type="Pfam" id="PF00389"/>
    </source>
</evidence>
<dbReference type="GO" id="GO:0003714">
    <property type="term" value="F:transcription corepressor activity"/>
    <property type="evidence" value="ECO:0007669"/>
    <property type="project" value="InterPro"/>
</dbReference>
<evidence type="ECO:0000256" key="1">
    <source>
        <dbReference type="ARBA" id="ARBA00005854"/>
    </source>
</evidence>
<proteinExistence type="inferred from homology"/>
<protein>
    <submittedName>
        <fullName evidence="7">C-terminal binding protein</fullName>
    </submittedName>
</protein>
<sequence length="331" mass="37408">MSKFKVVVTDHEYESMEIERQEMSKIDVDFYDSYQCKTEDEVIDATKDADGVIVQYAKITPRVIDHLKKCKVISTYSIGVDKIDIKSATAKNICVANVPDYCVDEVSDHAVLLMLAIARKLTLLNGKVKSGVWDYKVSKPIYRIKGKKLGLIGFGKIPKLVAKKAQSFGMKVYAYDPYITAEEMSKYDVSRMEFDDIIQTVDFVSIHVPLLPSTKEMFNEAAFKKMKKTSYLINAARGPVVDEKALIEALQNKEIAGAALDVVYKEPISKDNLLVKMDNVIITPHVAWYSEESAEALQRTTAQQVVQVLEGYYPKNLVNRELKGKLNLKER</sequence>
<comment type="similarity">
    <text evidence="1 4">Belongs to the D-isomer specific 2-hydroxyacid dehydrogenase family.</text>
</comment>
<feature type="domain" description="D-isomer specific 2-hydroxyacid dehydrogenase catalytic" evidence="5">
    <location>
        <begin position="7"/>
        <end position="319"/>
    </location>
</feature>
<organism evidence="7 8">
    <name type="scientific">Acidilutibacter cellobiosedens</name>
    <dbReference type="NCBI Taxonomy" id="2507161"/>
    <lineage>
        <taxon>Bacteria</taxon>
        <taxon>Bacillati</taxon>
        <taxon>Bacillota</taxon>
        <taxon>Tissierellia</taxon>
        <taxon>Tissierellales</taxon>
        <taxon>Acidilutibacteraceae</taxon>
        <taxon>Acidilutibacter</taxon>
    </lineage>
</organism>
<dbReference type="InterPro" id="IPR043322">
    <property type="entry name" value="CtBP"/>
</dbReference>
<evidence type="ECO:0000259" key="6">
    <source>
        <dbReference type="Pfam" id="PF02826"/>
    </source>
</evidence>
<evidence type="ECO:0000256" key="3">
    <source>
        <dbReference type="ARBA" id="ARBA00023027"/>
    </source>
</evidence>